<comment type="caution">
    <text evidence="3">The sequence shown here is derived from an EMBL/GenBank/DDBJ whole genome shotgun (WGS) entry which is preliminary data.</text>
</comment>
<accession>A0A8J4C532</accession>
<organism evidence="3 4">
    <name type="scientific">Volvox reticuliferus</name>
    <dbReference type="NCBI Taxonomy" id="1737510"/>
    <lineage>
        <taxon>Eukaryota</taxon>
        <taxon>Viridiplantae</taxon>
        <taxon>Chlorophyta</taxon>
        <taxon>core chlorophytes</taxon>
        <taxon>Chlorophyceae</taxon>
        <taxon>CS clade</taxon>
        <taxon>Chlamydomonadales</taxon>
        <taxon>Volvocaceae</taxon>
        <taxon>Volvox</taxon>
    </lineage>
</organism>
<name>A0A8J4C532_9CHLO</name>
<dbReference type="InterPro" id="IPR011009">
    <property type="entry name" value="Kinase-like_dom_sf"/>
</dbReference>
<dbReference type="Proteomes" id="UP000747110">
    <property type="component" value="Unassembled WGS sequence"/>
</dbReference>
<dbReference type="EMBL" id="BNCP01000006">
    <property type="protein sequence ID" value="GIL74804.1"/>
    <property type="molecule type" value="Genomic_DNA"/>
</dbReference>
<feature type="region of interest" description="Disordered" evidence="1">
    <location>
        <begin position="819"/>
        <end position="858"/>
    </location>
</feature>
<feature type="compositionally biased region" description="Low complexity" evidence="1">
    <location>
        <begin position="1106"/>
        <end position="1123"/>
    </location>
</feature>
<dbReference type="Gene3D" id="3.30.200.20">
    <property type="entry name" value="Phosphorylase Kinase, domain 1"/>
    <property type="match status" value="1"/>
</dbReference>
<evidence type="ECO:0000259" key="2">
    <source>
        <dbReference type="PROSITE" id="PS50011"/>
    </source>
</evidence>
<dbReference type="GO" id="GO:0005524">
    <property type="term" value="F:ATP binding"/>
    <property type="evidence" value="ECO:0007669"/>
    <property type="project" value="InterPro"/>
</dbReference>
<feature type="region of interest" description="Disordered" evidence="1">
    <location>
        <begin position="155"/>
        <end position="184"/>
    </location>
</feature>
<dbReference type="InterPro" id="IPR051681">
    <property type="entry name" value="Ser/Thr_Kinases-Pseudokinases"/>
</dbReference>
<feature type="region of interest" description="Disordered" evidence="1">
    <location>
        <begin position="1106"/>
        <end position="1148"/>
    </location>
</feature>
<reference evidence="3" key="1">
    <citation type="journal article" date="2021" name="Proc. Natl. Acad. Sci. U.S.A.">
        <title>Three genomes in the algal genus Volvox reveal the fate of a haploid sex-determining region after a transition to homothallism.</title>
        <authorList>
            <person name="Yamamoto K."/>
            <person name="Hamaji T."/>
            <person name="Kawai-Toyooka H."/>
            <person name="Matsuzaki R."/>
            <person name="Takahashi F."/>
            <person name="Nishimura Y."/>
            <person name="Kawachi M."/>
            <person name="Noguchi H."/>
            <person name="Minakuchi Y."/>
            <person name="Umen J.G."/>
            <person name="Toyoda A."/>
            <person name="Nozaki H."/>
        </authorList>
    </citation>
    <scope>NUCLEOTIDE SEQUENCE</scope>
    <source>
        <strain evidence="3">NIES-3786</strain>
    </source>
</reference>
<evidence type="ECO:0000256" key="1">
    <source>
        <dbReference type="SAM" id="MobiDB-lite"/>
    </source>
</evidence>
<dbReference type="SUPFAM" id="SSF56112">
    <property type="entry name" value="Protein kinase-like (PK-like)"/>
    <property type="match status" value="1"/>
</dbReference>
<dbReference type="CDD" id="cd14014">
    <property type="entry name" value="STKc_PknB_like"/>
    <property type="match status" value="1"/>
</dbReference>
<keyword evidence="4" id="KW-1185">Reference proteome</keyword>
<dbReference type="PANTHER" id="PTHR44329:SF289">
    <property type="entry name" value="SERINE_THREONINE-PROTEIN KINASE VIK"/>
    <property type="match status" value="1"/>
</dbReference>
<evidence type="ECO:0000313" key="3">
    <source>
        <dbReference type="EMBL" id="GIL74804.1"/>
    </source>
</evidence>
<dbReference type="PANTHER" id="PTHR44329">
    <property type="entry name" value="SERINE/THREONINE-PROTEIN KINASE TNNI3K-RELATED"/>
    <property type="match status" value="1"/>
</dbReference>
<proteinExistence type="predicted"/>
<dbReference type="InterPro" id="IPR000719">
    <property type="entry name" value="Prot_kinase_dom"/>
</dbReference>
<feature type="domain" description="Protein kinase" evidence="2">
    <location>
        <begin position="1432"/>
        <end position="1801"/>
    </location>
</feature>
<dbReference type="GO" id="GO:0004674">
    <property type="term" value="F:protein serine/threonine kinase activity"/>
    <property type="evidence" value="ECO:0007669"/>
    <property type="project" value="TreeGrafter"/>
</dbReference>
<feature type="compositionally biased region" description="Pro residues" evidence="1">
    <location>
        <begin position="821"/>
        <end position="840"/>
    </location>
</feature>
<dbReference type="SMART" id="SM00220">
    <property type="entry name" value="S_TKc"/>
    <property type="match status" value="1"/>
</dbReference>
<dbReference type="PROSITE" id="PS00108">
    <property type="entry name" value="PROTEIN_KINASE_ST"/>
    <property type="match status" value="1"/>
</dbReference>
<feature type="compositionally biased region" description="Pro residues" evidence="1">
    <location>
        <begin position="163"/>
        <end position="179"/>
    </location>
</feature>
<dbReference type="Pfam" id="PF00069">
    <property type="entry name" value="Pkinase"/>
    <property type="match status" value="1"/>
</dbReference>
<gene>
    <name evidence="3" type="ORF">Vretifemale_4705</name>
</gene>
<dbReference type="InterPro" id="IPR008271">
    <property type="entry name" value="Ser/Thr_kinase_AS"/>
</dbReference>
<dbReference type="PROSITE" id="PS50011">
    <property type="entry name" value="PROTEIN_KINASE_DOM"/>
    <property type="match status" value="1"/>
</dbReference>
<feature type="compositionally biased region" description="Polar residues" evidence="1">
    <location>
        <begin position="1131"/>
        <end position="1148"/>
    </location>
</feature>
<dbReference type="OrthoDB" id="4062651at2759"/>
<feature type="compositionally biased region" description="Polar residues" evidence="1">
    <location>
        <begin position="846"/>
        <end position="858"/>
    </location>
</feature>
<dbReference type="Gene3D" id="1.10.510.10">
    <property type="entry name" value="Transferase(Phosphotransferase) domain 1"/>
    <property type="match status" value="1"/>
</dbReference>
<sequence>MIRTLHNITPQRASLNIIKYCNIIMHVWRAVILSFYTCASHGYVVRGAASKWLLLFLLILAWASRSMEATTEHNFEFIPMVVTAGLLAPYEGTRPGGIWALRTFNSKSDPVILAGEDLVLVGRSSTLPAIFYEREWPESNFVNGLQDDSIANLGTSGDFQAPSAPPSPPPENPPPPPPSGANFSALDWRTTARPAIRLLSGQRLAMKSMAFYTVGCSICDNALTGQVLSQLSFSAIELQVGAVLELEDIVMILSCIELRLLQQALCSSPNTWPYNPGVVIEDGVMRITNLTSRAPGPANGVPGAGGQVKWLNVTLTCRGFGLRMPRPCAARAVANGSELYTAARKALVDESAATVILSITEDVALQTENGIWTPIPLRPSQQLVLLGDPSRPASTQLDLSGMVDAWRLESMTISAAVTRPLVLLYDLLLANIPYPVRPNGPISLLAASLPCFGITRGVLEIGVEQLHLIRSTVVVPDLEVDFLAGAAAGLDSSDIWPGQPSGSFAIMSTQNISYTSMESKSSAVPQLAVSKLKLMSEVLMIDCVLMSASSYQQRPSAIPLLPQLSAWLPELMTVQDPTVGQWGPGGLAMFLGLQQALADLARCDSRPGYTASRRIWSQHDTSIPPLEDRNSSTAPLSVTLSTKGALASPATCTVDGSLILNTTHSPPQPLQAGGGRAFSDLKGAINRFSLVRPITLRNLVLYNLAPGEAYPISVTGRLPPPLRPSDAAWANSSLPLWVFDCARSDADLTSQLTLAELTSLSPNNKQNIDDFNNTSFLRLPPPLVLENVTLVVPEREWKAMVAAVLLVHIPDAMRAAQLRPRQPPKQPPPRQQPLLQPSPYPGEGYWTNSPGQGSTVNINEMEPSKYHIGSYPNLPDNFFPAEPAVNPGQGSTVNTINEMEPSKYHIGSYPNLPDNFFPAEPAVNPGQGSTVNTINEMEPSPFHIGSYPNLPDNFFPAEPAVNADPRKLSPPLYPLLSESTLLPPSYPDLPLPSLPEPSAPYNPPVSPTGPLFPTWPSPPQYIDTTVATLSLQSFAAASKVLSYNYHAGELVLAVARHYGWSGINVTITYKLPADAPAGATLLSYPELILPYDDLADMDVDLQADFSQSPIPAPASAPTQAPAPKLKDHLSDPSQVSTTTSDTPYHTQPTVPLAAEASSPATPSNTPTADRPTWLVPVVVCMSVLGGALVLSAALIIAFRHGRRGDRNLLPTHQPAQVMMRKNEDGIRIEPSVANRSQDPKQKQPEVEVSLSCNNGRTVAESCNSPTTEACILASPTAALCMQPNICKTISKRQRRTNTAEVYKVALEQLLVLCPSGSLDGSHAAGSLQNPSGLVPAELKLKVEHDRGGSGSDKTPHGRETSLPAVSNVDILTFLRELDVYFSKMDSAKTASSALHMGGLDTKPNESALLGQHSQGMYDLVKIIQAEIRDPDLHLEAMIAHGTFGAVYRGVWRGLPVAVKTMVVATEPDSITEGRQARQLAVQEAAISLSMAHPNVVVTYSYDVKPLVHAPIEMGQGLCDAARTPGGFAAEISPVSPNRTPDVAVHGQQQGDGKIPEMCGAIKLYIIQEYCNGGTLRGALDWGMAGCIRVGGLAGMLARRLALDVALGMEHIHSCRIVHGDLKPENVLLVSSNQAHAAEPSDQAATGMDPVSEVLNFSMPFSAETPFLNGWSINAKVADFGLSTPLPEGATHASKAFHGTPAYVAPEVAAAGHLSPHADIWSFGVVLIELYYGCSMPQILGTYNSAVSSSTISLECGVLKDLIMRISDHDYATIVARCLALEPRERPNFGELVAALQAGDYETGSK</sequence>
<evidence type="ECO:0000313" key="4">
    <source>
        <dbReference type="Proteomes" id="UP000747110"/>
    </source>
</evidence>
<protein>
    <recommendedName>
        <fullName evidence="2">Protein kinase domain-containing protein</fullName>
    </recommendedName>
</protein>